<protein>
    <submittedName>
        <fullName evidence="1">Uncharacterized protein</fullName>
    </submittedName>
</protein>
<sequence>AQSIEVEVLPFRSCLLLATTDTVPEIVLKGCDYEVVRDTPGKDVIVNVMGYPGKEAKISLDAAGKRYKHARLEGKNADALVKGKAIKVSFGGTKIKKAWHRKVGTLEQCPVPQDAEILY</sequence>
<name>X0UGB0_9ZZZZ</name>
<dbReference type="AlphaFoldDB" id="X0UGB0"/>
<proteinExistence type="predicted"/>
<evidence type="ECO:0000313" key="1">
    <source>
        <dbReference type="EMBL" id="GAF87530.1"/>
    </source>
</evidence>
<feature type="non-terminal residue" evidence="1">
    <location>
        <position position="1"/>
    </location>
</feature>
<accession>X0UGB0</accession>
<dbReference type="EMBL" id="BARS01013841">
    <property type="protein sequence ID" value="GAF87530.1"/>
    <property type="molecule type" value="Genomic_DNA"/>
</dbReference>
<reference evidence="1" key="1">
    <citation type="journal article" date="2014" name="Front. Microbiol.">
        <title>High frequency of phylogenetically diverse reductive dehalogenase-homologous genes in deep subseafloor sedimentary metagenomes.</title>
        <authorList>
            <person name="Kawai M."/>
            <person name="Futagami T."/>
            <person name="Toyoda A."/>
            <person name="Takaki Y."/>
            <person name="Nishi S."/>
            <person name="Hori S."/>
            <person name="Arai W."/>
            <person name="Tsubouchi T."/>
            <person name="Morono Y."/>
            <person name="Uchiyama I."/>
            <person name="Ito T."/>
            <person name="Fujiyama A."/>
            <person name="Inagaki F."/>
            <person name="Takami H."/>
        </authorList>
    </citation>
    <scope>NUCLEOTIDE SEQUENCE</scope>
    <source>
        <strain evidence="1">Expedition CK06-06</strain>
    </source>
</reference>
<gene>
    <name evidence="1" type="ORF">S01H1_23758</name>
</gene>
<comment type="caution">
    <text evidence="1">The sequence shown here is derived from an EMBL/GenBank/DDBJ whole genome shotgun (WGS) entry which is preliminary data.</text>
</comment>
<feature type="non-terminal residue" evidence="1">
    <location>
        <position position="119"/>
    </location>
</feature>
<organism evidence="1">
    <name type="scientific">marine sediment metagenome</name>
    <dbReference type="NCBI Taxonomy" id="412755"/>
    <lineage>
        <taxon>unclassified sequences</taxon>
        <taxon>metagenomes</taxon>
        <taxon>ecological metagenomes</taxon>
    </lineage>
</organism>